<dbReference type="InterPro" id="IPR011010">
    <property type="entry name" value="DNA_brk_join_enz"/>
</dbReference>
<dbReference type="Proteomes" id="UP000199315">
    <property type="component" value="Unassembled WGS sequence"/>
</dbReference>
<dbReference type="STRING" id="1619234.SAMN05421730_10264"/>
<sequence>MIILNEIKKDNTNIFERIHADDNGKIIFREEIHYRLYKIKKKNTNTFVLYNDNMEVVSPVYRFINIKMAKQPYNSREKSIYALRFLHCFLSLTKTKLTDLNHDNIEKLKYFLLGYSPSQGSYSMNLQTVRSNATVNEYLQVYRSFFSYLGIKCDSLFETREFITFNINPITEKAENVTSYKSNLKTGTPVKRVPRYISVDNFKTIISIIRNDRNLLAECIVRLMYQFGLRLGEVLGLTFEDLAEIEINGKLCPVLYLRDRLSDDFFQHAKTCMHITNAKQYKSKDYQTEGVGYQQIIITYDIYELLNEYIERAHAKARAHNHSRYCKKVSADTTSTINYSEDNYYVFLNSIGTVLSAQTWNKYIKSVFVRADIPIDTGSKTTNLSHRFRHGFAMFQVQYLKTHVLELQKLMRHKSLASTMKYYNPTEEDEYKIKNTFVNELYDLIPGLKENAYE</sequence>
<dbReference type="SUPFAM" id="SSF56349">
    <property type="entry name" value="DNA breaking-rejoining enzymes"/>
    <property type="match status" value="1"/>
</dbReference>
<evidence type="ECO:0000256" key="1">
    <source>
        <dbReference type="ARBA" id="ARBA00004496"/>
    </source>
</evidence>
<dbReference type="PANTHER" id="PTHR30349:SF77">
    <property type="entry name" value="TYROSINE RECOMBINASE XERC"/>
    <property type="match status" value="1"/>
</dbReference>
<dbReference type="InterPro" id="IPR050090">
    <property type="entry name" value="Tyrosine_recombinase_XerCD"/>
</dbReference>
<evidence type="ECO:0000256" key="3">
    <source>
        <dbReference type="ARBA" id="ARBA00023172"/>
    </source>
</evidence>
<feature type="domain" description="Tyr recombinase" evidence="4">
    <location>
        <begin position="192"/>
        <end position="435"/>
    </location>
</feature>
<keyword evidence="6" id="KW-1185">Reference proteome</keyword>
<evidence type="ECO:0000259" key="4">
    <source>
        <dbReference type="PROSITE" id="PS51898"/>
    </source>
</evidence>
<reference evidence="5 6" key="1">
    <citation type="submission" date="2016-09" db="EMBL/GenBank/DDBJ databases">
        <authorList>
            <person name="Capua I."/>
            <person name="De Benedictis P."/>
            <person name="Joannis T."/>
            <person name="Lombin L.H."/>
            <person name="Cattoli G."/>
        </authorList>
    </citation>
    <scope>NUCLEOTIDE SEQUENCE [LARGE SCALE GENOMIC DNA]</scope>
    <source>
        <strain evidence="5 6">GluBS11</strain>
    </source>
</reference>
<keyword evidence="2" id="KW-0229">DNA integration</keyword>
<name>A0A1D3TWY1_9FIRM</name>
<protein>
    <submittedName>
        <fullName evidence="5">Integrase/recombinase XerD</fullName>
    </submittedName>
</protein>
<dbReference type="GO" id="GO:0003677">
    <property type="term" value="F:DNA binding"/>
    <property type="evidence" value="ECO:0007669"/>
    <property type="project" value="InterPro"/>
</dbReference>
<dbReference type="PANTHER" id="PTHR30349">
    <property type="entry name" value="PHAGE INTEGRASE-RELATED"/>
    <property type="match status" value="1"/>
</dbReference>
<organism evidence="5 6">
    <name type="scientific">Anaerobium acetethylicum</name>
    <dbReference type="NCBI Taxonomy" id="1619234"/>
    <lineage>
        <taxon>Bacteria</taxon>
        <taxon>Bacillati</taxon>
        <taxon>Bacillota</taxon>
        <taxon>Clostridia</taxon>
        <taxon>Lachnospirales</taxon>
        <taxon>Lachnospiraceae</taxon>
        <taxon>Anaerobium</taxon>
    </lineage>
</organism>
<evidence type="ECO:0000256" key="2">
    <source>
        <dbReference type="ARBA" id="ARBA00022908"/>
    </source>
</evidence>
<dbReference type="GO" id="GO:0006310">
    <property type="term" value="P:DNA recombination"/>
    <property type="evidence" value="ECO:0007669"/>
    <property type="project" value="UniProtKB-KW"/>
</dbReference>
<dbReference type="GO" id="GO:0005737">
    <property type="term" value="C:cytoplasm"/>
    <property type="evidence" value="ECO:0007669"/>
    <property type="project" value="UniProtKB-SubCell"/>
</dbReference>
<dbReference type="Gene3D" id="1.10.443.10">
    <property type="entry name" value="Intergrase catalytic core"/>
    <property type="match status" value="1"/>
</dbReference>
<evidence type="ECO:0000313" key="6">
    <source>
        <dbReference type="Proteomes" id="UP000199315"/>
    </source>
</evidence>
<dbReference type="InterPro" id="IPR013762">
    <property type="entry name" value="Integrase-like_cat_sf"/>
</dbReference>
<dbReference type="AlphaFoldDB" id="A0A1D3TWY1"/>
<proteinExistence type="predicted"/>
<dbReference type="Pfam" id="PF00589">
    <property type="entry name" value="Phage_integrase"/>
    <property type="match status" value="1"/>
</dbReference>
<dbReference type="EMBL" id="FMKA01000026">
    <property type="protein sequence ID" value="SCP98770.1"/>
    <property type="molecule type" value="Genomic_DNA"/>
</dbReference>
<keyword evidence="3" id="KW-0233">DNA recombination</keyword>
<dbReference type="PROSITE" id="PS51898">
    <property type="entry name" value="TYR_RECOMBINASE"/>
    <property type="match status" value="1"/>
</dbReference>
<dbReference type="GO" id="GO:0015074">
    <property type="term" value="P:DNA integration"/>
    <property type="evidence" value="ECO:0007669"/>
    <property type="project" value="UniProtKB-KW"/>
</dbReference>
<dbReference type="InterPro" id="IPR002104">
    <property type="entry name" value="Integrase_catalytic"/>
</dbReference>
<evidence type="ECO:0000313" key="5">
    <source>
        <dbReference type="EMBL" id="SCP98770.1"/>
    </source>
</evidence>
<accession>A0A1D3TWY1</accession>
<dbReference type="CDD" id="cd00397">
    <property type="entry name" value="DNA_BRE_C"/>
    <property type="match status" value="1"/>
</dbReference>
<comment type="subcellular location">
    <subcellularLocation>
        <location evidence="1">Cytoplasm</location>
    </subcellularLocation>
</comment>
<gene>
    <name evidence="5" type="ORF">SAMN05421730_10264</name>
</gene>